<evidence type="ECO:0000313" key="3">
    <source>
        <dbReference type="EMBL" id="EXJ76396.1"/>
    </source>
</evidence>
<dbReference type="PRINTS" id="PR00081">
    <property type="entry name" value="GDHRDH"/>
</dbReference>
<protein>
    <submittedName>
        <fullName evidence="3">15-hydroxyprostaglandin dehydrogenase (NAD)</fullName>
    </submittedName>
</protein>
<accession>W9XHJ3</accession>
<keyword evidence="4" id="KW-1185">Reference proteome</keyword>
<dbReference type="PANTHER" id="PTHR43180">
    <property type="entry name" value="3-OXOACYL-(ACYL-CARRIER-PROTEIN) REDUCTASE (AFU_ORTHOLOGUE AFUA_6G11210)"/>
    <property type="match status" value="1"/>
</dbReference>
<gene>
    <name evidence="3" type="ORF">A1O5_00904</name>
</gene>
<dbReference type="OrthoDB" id="5371740at2759"/>
<comment type="similarity">
    <text evidence="1">Belongs to the short-chain dehydrogenases/reductases (SDR) family.</text>
</comment>
<dbReference type="Gene3D" id="3.40.50.720">
    <property type="entry name" value="NAD(P)-binding Rossmann-like Domain"/>
    <property type="match status" value="1"/>
</dbReference>
<dbReference type="EMBL" id="AMGX01000001">
    <property type="protein sequence ID" value="EXJ76396.1"/>
    <property type="molecule type" value="Genomic_DNA"/>
</dbReference>
<comment type="caution">
    <text evidence="3">The sequence shown here is derived from an EMBL/GenBank/DDBJ whole genome shotgun (WGS) entry which is preliminary data.</text>
</comment>
<dbReference type="AlphaFoldDB" id="W9XHJ3"/>
<dbReference type="PANTHER" id="PTHR43180:SF33">
    <property type="entry name" value="15-HYDROXYPROSTAGLANDIN DEHYDROGENASE [NAD(+)]-LIKE"/>
    <property type="match status" value="1"/>
</dbReference>
<dbReference type="InterPro" id="IPR036291">
    <property type="entry name" value="NAD(P)-bd_dom_sf"/>
</dbReference>
<dbReference type="InterPro" id="IPR002347">
    <property type="entry name" value="SDR_fam"/>
</dbReference>
<sequence>MDQPVAIVTGAASGIGLAVSKHLLTRGFRVVMGDVNEAEGRRLQGELGPATLFVHVDVSRYDDQLRLFSTAVEWGGRLDFLAANAGIDDRQSLY</sequence>
<proteinExistence type="inferred from homology"/>
<evidence type="ECO:0000256" key="2">
    <source>
        <dbReference type="ARBA" id="ARBA00023002"/>
    </source>
</evidence>
<evidence type="ECO:0000313" key="4">
    <source>
        <dbReference type="Proteomes" id="UP000019471"/>
    </source>
</evidence>
<keyword evidence="2" id="KW-0560">Oxidoreductase</keyword>
<dbReference type="Pfam" id="PF00106">
    <property type="entry name" value="adh_short"/>
    <property type="match status" value="1"/>
</dbReference>
<evidence type="ECO:0000256" key="1">
    <source>
        <dbReference type="ARBA" id="ARBA00006484"/>
    </source>
</evidence>
<dbReference type="Proteomes" id="UP000019471">
    <property type="component" value="Unassembled WGS sequence"/>
</dbReference>
<dbReference type="GeneID" id="19185640"/>
<dbReference type="STRING" id="1182543.W9XHJ3"/>
<dbReference type="SUPFAM" id="SSF51735">
    <property type="entry name" value="NAD(P)-binding Rossmann-fold domains"/>
    <property type="match status" value="1"/>
</dbReference>
<dbReference type="eggNOG" id="KOG0725">
    <property type="taxonomic scope" value="Eukaryota"/>
</dbReference>
<organism evidence="3 4">
    <name type="scientific">Cladophialophora psammophila CBS 110553</name>
    <dbReference type="NCBI Taxonomy" id="1182543"/>
    <lineage>
        <taxon>Eukaryota</taxon>
        <taxon>Fungi</taxon>
        <taxon>Dikarya</taxon>
        <taxon>Ascomycota</taxon>
        <taxon>Pezizomycotina</taxon>
        <taxon>Eurotiomycetes</taxon>
        <taxon>Chaetothyriomycetidae</taxon>
        <taxon>Chaetothyriales</taxon>
        <taxon>Herpotrichiellaceae</taxon>
        <taxon>Cladophialophora</taxon>
    </lineage>
</organism>
<dbReference type="HOGENOM" id="CLU_010194_2_19_1"/>
<reference evidence="3 4" key="1">
    <citation type="submission" date="2013-03" db="EMBL/GenBank/DDBJ databases">
        <title>The Genome Sequence of Cladophialophora psammophila CBS 110553.</title>
        <authorList>
            <consortium name="The Broad Institute Genomics Platform"/>
            <person name="Cuomo C."/>
            <person name="de Hoog S."/>
            <person name="Gorbushina A."/>
            <person name="Walker B."/>
            <person name="Young S.K."/>
            <person name="Zeng Q."/>
            <person name="Gargeya S."/>
            <person name="Fitzgerald M."/>
            <person name="Haas B."/>
            <person name="Abouelleil A."/>
            <person name="Allen A.W."/>
            <person name="Alvarado L."/>
            <person name="Arachchi H.M."/>
            <person name="Berlin A.M."/>
            <person name="Chapman S.B."/>
            <person name="Gainer-Dewar J."/>
            <person name="Goldberg J."/>
            <person name="Griggs A."/>
            <person name="Gujja S."/>
            <person name="Hansen M."/>
            <person name="Howarth C."/>
            <person name="Imamovic A."/>
            <person name="Ireland A."/>
            <person name="Larimer J."/>
            <person name="McCowan C."/>
            <person name="Murphy C."/>
            <person name="Pearson M."/>
            <person name="Poon T.W."/>
            <person name="Priest M."/>
            <person name="Roberts A."/>
            <person name="Saif S."/>
            <person name="Shea T."/>
            <person name="Sisk P."/>
            <person name="Sykes S."/>
            <person name="Wortman J."/>
            <person name="Nusbaum C."/>
            <person name="Birren B."/>
        </authorList>
    </citation>
    <scope>NUCLEOTIDE SEQUENCE [LARGE SCALE GENOMIC DNA]</scope>
    <source>
        <strain evidence="3 4">CBS 110553</strain>
    </source>
</reference>
<dbReference type="GO" id="GO:0016491">
    <property type="term" value="F:oxidoreductase activity"/>
    <property type="evidence" value="ECO:0007669"/>
    <property type="project" value="UniProtKB-KW"/>
</dbReference>
<dbReference type="RefSeq" id="XP_007739713.1">
    <property type="nucleotide sequence ID" value="XM_007741523.1"/>
</dbReference>
<name>W9XHJ3_9EURO</name>